<evidence type="ECO:0000313" key="1">
    <source>
        <dbReference type="EMBL" id="VAW43187.1"/>
    </source>
</evidence>
<dbReference type="SUPFAM" id="SSF158745">
    <property type="entry name" value="LanC-like"/>
    <property type="match status" value="1"/>
</dbReference>
<dbReference type="InterPro" id="IPR007822">
    <property type="entry name" value="LANC-like"/>
</dbReference>
<accession>A0A3B0VXL9</accession>
<reference evidence="1" key="1">
    <citation type="submission" date="2018-06" db="EMBL/GenBank/DDBJ databases">
        <authorList>
            <person name="Zhirakovskaya E."/>
        </authorList>
    </citation>
    <scope>NUCLEOTIDE SEQUENCE</scope>
</reference>
<organism evidence="1">
    <name type="scientific">hydrothermal vent metagenome</name>
    <dbReference type="NCBI Taxonomy" id="652676"/>
    <lineage>
        <taxon>unclassified sequences</taxon>
        <taxon>metagenomes</taxon>
        <taxon>ecological metagenomes</taxon>
    </lineage>
</organism>
<sequence length="150" mass="16386">MLGRNLKHDEQTYATVWCHGAPGIGLARLLSLDYLDDVKIRTEIYDALETTLENGFNLSHCLCHGDLGNLELLLQARQKLGEPKWDSMISRISSETLTSIENNGWLCGNPLQVEEPGFMTGLSGIGYGLLRLAFPAKVPSILGLASPVSC</sequence>
<name>A0A3B0VXL9_9ZZZZ</name>
<dbReference type="Pfam" id="PF05147">
    <property type="entry name" value="LANC_like"/>
    <property type="match status" value="1"/>
</dbReference>
<dbReference type="EMBL" id="UOEU01001042">
    <property type="protein sequence ID" value="VAW43187.1"/>
    <property type="molecule type" value="Genomic_DNA"/>
</dbReference>
<protein>
    <submittedName>
        <fullName evidence="1">Lanthionine biosynthesis protein LanM</fullName>
    </submittedName>
</protein>
<proteinExistence type="predicted"/>
<dbReference type="GO" id="GO:0031179">
    <property type="term" value="P:peptide modification"/>
    <property type="evidence" value="ECO:0007669"/>
    <property type="project" value="InterPro"/>
</dbReference>
<dbReference type="PRINTS" id="PR01950">
    <property type="entry name" value="LANCSUPER"/>
</dbReference>
<gene>
    <name evidence="1" type="ORF">MNBD_CHLOROFLEXI01-1976</name>
</gene>
<dbReference type="Gene3D" id="1.50.10.20">
    <property type="match status" value="1"/>
</dbReference>
<dbReference type="AlphaFoldDB" id="A0A3B0VXL9"/>